<protein>
    <submittedName>
        <fullName evidence="1">Uncharacterized protein</fullName>
    </submittedName>
</protein>
<gene>
    <name evidence="1" type="ORF">LCGC14_2990920</name>
</gene>
<sequence>MPFLWDDEGLLDAFEYRLGPPLRPLLFAWRKLRCLARGHTPEPRYRTGISYPARIGIKELVCHACLRCGATTTKLRVV</sequence>
<evidence type="ECO:0000313" key="1">
    <source>
        <dbReference type="EMBL" id="KKK63773.1"/>
    </source>
</evidence>
<dbReference type="EMBL" id="LAZR01061340">
    <property type="protein sequence ID" value="KKK63773.1"/>
    <property type="molecule type" value="Genomic_DNA"/>
</dbReference>
<proteinExistence type="predicted"/>
<organism evidence="1">
    <name type="scientific">marine sediment metagenome</name>
    <dbReference type="NCBI Taxonomy" id="412755"/>
    <lineage>
        <taxon>unclassified sequences</taxon>
        <taxon>metagenomes</taxon>
        <taxon>ecological metagenomes</taxon>
    </lineage>
</organism>
<dbReference type="AlphaFoldDB" id="A0A0F8X4I2"/>
<accession>A0A0F8X4I2</accession>
<comment type="caution">
    <text evidence="1">The sequence shown here is derived from an EMBL/GenBank/DDBJ whole genome shotgun (WGS) entry which is preliminary data.</text>
</comment>
<name>A0A0F8X4I2_9ZZZZ</name>
<reference evidence="1" key="1">
    <citation type="journal article" date="2015" name="Nature">
        <title>Complex archaea that bridge the gap between prokaryotes and eukaryotes.</title>
        <authorList>
            <person name="Spang A."/>
            <person name="Saw J.H."/>
            <person name="Jorgensen S.L."/>
            <person name="Zaremba-Niedzwiedzka K."/>
            <person name="Martijn J."/>
            <person name="Lind A.E."/>
            <person name="van Eijk R."/>
            <person name="Schleper C."/>
            <person name="Guy L."/>
            <person name="Ettema T.J."/>
        </authorList>
    </citation>
    <scope>NUCLEOTIDE SEQUENCE</scope>
</reference>